<dbReference type="RefSeq" id="WP_131616426.1">
    <property type="nucleotide sequence ID" value="NZ_CP036532.1"/>
</dbReference>
<evidence type="ECO:0000313" key="3">
    <source>
        <dbReference type="EMBL" id="QBK30742.1"/>
    </source>
</evidence>
<dbReference type="EMBL" id="CP036532">
    <property type="protein sequence ID" value="QBK30742.1"/>
    <property type="molecule type" value="Genomic_DNA"/>
</dbReference>
<evidence type="ECO:0000313" key="4">
    <source>
        <dbReference type="Proteomes" id="UP000293719"/>
    </source>
</evidence>
<dbReference type="CDD" id="cd01292">
    <property type="entry name" value="metallo-dependent_hydrolases"/>
    <property type="match status" value="1"/>
</dbReference>
<feature type="domain" description="Amidohydrolase-related" evidence="2">
    <location>
        <begin position="8"/>
        <end position="278"/>
    </location>
</feature>
<dbReference type="OrthoDB" id="1407586at2"/>
<dbReference type="PANTHER" id="PTHR21240:SF19">
    <property type="entry name" value="CATALYTIC_ HYDROLASE"/>
    <property type="match status" value="1"/>
</dbReference>
<accession>A0A4P6V093</accession>
<dbReference type="KEGG" id="rpod:E0E05_09140"/>
<evidence type="ECO:0000256" key="1">
    <source>
        <dbReference type="ARBA" id="ARBA00023239"/>
    </source>
</evidence>
<protein>
    <submittedName>
        <fullName evidence="3">Amidohydrolase</fullName>
    </submittedName>
</protein>
<organism evidence="3 4">
    <name type="scientific">Roseitalea porphyridii</name>
    <dbReference type="NCBI Taxonomy" id="1852022"/>
    <lineage>
        <taxon>Bacteria</taxon>
        <taxon>Pseudomonadati</taxon>
        <taxon>Pseudomonadota</taxon>
        <taxon>Alphaproteobacteria</taxon>
        <taxon>Hyphomicrobiales</taxon>
        <taxon>Ahrensiaceae</taxon>
        <taxon>Roseitalea</taxon>
    </lineage>
</organism>
<dbReference type="PANTHER" id="PTHR21240">
    <property type="entry name" value="2-AMINO-3-CARBOXYLMUCONATE-6-SEMIALDEHYDE DECARBOXYLASE"/>
    <property type="match status" value="1"/>
</dbReference>
<dbReference type="GO" id="GO:0016787">
    <property type="term" value="F:hydrolase activity"/>
    <property type="evidence" value="ECO:0007669"/>
    <property type="project" value="UniProtKB-KW"/>
</dbReference>
<dbReference type="InterPro" id="IPR032466">
    <property type="entry name" value="Metal_Hydrolase"/>
</dbReference>
<dbReference type="InterPro" id="IPR032465">
    <property type="entry name" value="ACMSD"/>
</dbReference>
<dbReference type="GO" id="GO:0016831">
    <property type="term" value="F:carboxy-lyase activity"/>
    <property type="evidence" value="ECO:0007669"/>
    <property type="project" value="InterPro"/>
</dbReference>
<dbReference type="Gene3D" id="3.20.20.140">
    <property type="entry name" value="Metal-dependent hydrolases"/>
    <property type="match status" value="1"/>
</dbReference>
<name>A0A4P6V093_9HYPH</name>
<keyword evidence="3" id="KW-0378">Hydrolase</keyword>
<reference evidence="3 4" key="1">
    <citation type="journal article" date="2017" name="Int. J. Syst. Evol. Microbiol.">
        <title>Roseitalea porphyridii gen. nov., sp. nov., isolated from a red alga, and reclassification of Hoeflea suaedae Chung et al. 2013 as Pseudohoeflea suaedae gen. nov., comb. nov.</title>
        <authorList>
            <person name="Hyeon J.W."/>
            <person name="Jeong S.E."/>
            <person name="Baek K."/>
            <person name="Jeon C.O."/>
        </authorList>
    </citation>
    <scope>NUCLEOTIDE SEQUENCE [LARGE SCALE GENOMIC DNA]</scope>
    <source>
        <strain evidence="3 4">MA7-20</strain>
    </source>
</reference>
<keyword evidence="4" id="KW-1185">Reference proteome</keyword>
<keyword evidence="1" id="KW-0456">Lyase</keyword>
<dbReference type="InterPro" id="IPR006680">
    <property type="entry name" value="Amidohydro-rel"/>
</dbReference>
<dbReference type="SUPFAM" id="SSF51556">
    <property type="entry name" value="Metallo-dependent hydrolases"/>
    <property type="match status" value="1"/>
</dbReference>
<dbReference type="GeneID" id="90767458"/>
<dbReference type="Proteomes" id="UP000293719">
    <property type="component" value="Chromosome"/>
</dbReference>
<sequence length="287" mass="32414">MKLKKPAYDCHVNVWDPEQYLPVYHEQLGRVRPGGLPPASDADTLARELAAFDRIIVFSPQYGDSIGIQGAEQTTAAAVAKYPDKFVGFAYVDPRRPDYMERLRHSIEELKFKGVKFGPIYNGVGLDDPRMQPVYAYCQANDVPLTMHMGTTFPPKTRIDFGRPLHVDPVALAYPDLKIIMAHMGHPWTAEAAVIVRKNPNVYGEITGLCYRPWIFQKCLAEIQDYSIADKVFFGTDFPFSTFDEAVDGLLACSQEREEARVPPVSAEVIDTILYNNPFEAWWHTPV</sequence>
<gene>
    <name evidence="3" type="ORF">E0E05_09140</name>
</gene>
<dbReference type="AlphaFoldDB" id="A0A4P6V093"/>
<proteinExistence type="predicted"/>
<evidence type="ECO:0000259" key="2">
    <source>
        <dbReference type="Pfam" id="PF04909"/>
    </source>
</evidence>
<dbReference type="Pfam" id="PF04909">
    <property type="entry name" value="Amidohydro_2"/>
    <property type="match status" value="1"/>
</dbReference>